<sequence length="798" mass="89452">MSQYLSPSKIGLLVLIKIYLEGAVPSNAVVPVINFLATHILDCNLTSPSPTPGEQWKKAENTIKLTLSVQHFEDLLTPFAAVDRLPGRSLWDRFLERLWGLDSLHSLNEFFTQLPSILARTKDELRDLAARGKEPPSGVLLGRTSPFGVFARKVHVESAKLQFHHLAELWKLFVRYRQPTAGYWRRRNPQHTRLSFDAVLQDGEHEWGTQTDEIAVAAYGNMLLHGQHDALNSVSTDDIENLLEFQIEQAQTRVPPTIRDQFKKLLKSSIVIPSLSHYIKFVFHTLSSPDSKLTQGSFAEAWRSGEFPAAFDHLHRYFDYTMQNRDRLFYQYALLNLAIVQSDFGCHKEAVATMLEAISTAKENRDTACLNFALNWFYHFGKAHPKLVKELDDGSMLGSGKELLAFLRAKAKETGMWILWSSSLLSEAKLGLSNGESVSIAVENIVRSSQIIVEKNVKSMLGPQTTMGIALWSRLGMAVMSHMICEIFLRCHVHTSLSDDKLKLSCQMAEMLAARGLYKEAYGKIEGLEANSPRSAKSNLHRNICRGVLKLRQDIHRNNLESAEALLSQLLQTAAEDTEADMVFTIDMLHIDTLIRRKYFDAAFTKIERLMSELREDNRDSALRIRLLLAKVHLFDATGRPEKGFTIAMRAVSLAWRSRLVCVLWEAVGALANILNALGEFGPAERLLVAAIPRCLETNVVFTAGVLYSLLADARVGLVGEIAGHPGTGEWQRRMGLAHAALDKAYDSFSAVEDLNKKCEMMAKKAALFKAGGELGKAEECASTYLRLRDEGKAWGKR</sequence>
<evidence type="ECO:0000256" key="2">
    <source>
        <dbReference type="ARBA" id="ARBA00016066"/>
    </source>
</evidence>
<dbReference type="PANTHER" id="PTHR12830:SF9">
    <property type="entry name" value="ANAPHASE-PROMOTING COMPLEX SUBUNIT 5"/>
    <property type="match status" value="1"/>
</dbReference>
<accession>A0AAN6V5U4</accession>
<keyword evidence="11" id="KW-1185">Reference proteome</keyword>
<evidence type="ECO:0000256" key="3">
    <source>
        <dbReference type="ARBA" id="ARBA00022618"/>
    </source>
</evidence>
<dbReference type="GO" id="GO:0051301">
    <property type="term" value="P:cell division"/>
    <property type="evidence" value="ECO:0007669"/>
    <property type="project" value="UniProtKB-KW"/>
</dbReference>
<evidence type="ECO:0000256" key="6">
    <source>
        <dbReference type="ARBA" id="ARBA00023306"/>
    </source>
</evidence>
<dbReference type="PANTHER" id="PTHR12830">
    <property type="entry name" value="ANAPHASE-PROMOTING COMPLEX SUBUNIT 5"/>
    <property type="match status" value="1"/>
</dbReference>
<keyword evidence="4" id="KW-0498">Mitosis</keyword>
<reference evidence="10" key="1">
    <citation type="journal article" date="2023" name="Mol. Phylogenet. Evol.">
        <title>Genome-scale phylogeny and comparative genomics of the fungal order Sordariales.</title>
        <authorList>
            <person name="Hensen N."/>
            <person name="Bonometti L."/>
            <person name="Westerberg I."/>
            <person name="Brannstrom I.O."/>
            <person name="Guillou S."/>
            <person name="Cros-Aarteil S."/>
            <person name="Calhoun S."/>
            <person name="Haridas S."/>
            <person name="Kuo A."/>
            <person name="Mondo S."/>
            <person name="Pangilinan J."/>
            <person name="Riley R."/>
            <person name="LaButti K."/>
            <person name="Andreopoulos B."/>
            <person name="Lipzen A."/>
            <person name="Chen C."/>
            <person name="Yan M."/>
            <person name="Daum C."/>
            <person name="Ng V."/>
            <person name="Clum A."/>
            <person name="Steindorff A."/>
            <person name="Ohm R.A."/>
            <person name="Martin F."/>
            <person name="Silar P."/>
            <person name="Natvig D.O."/>
            <person name="Lalanne C."/>
            <person name="Gautier V."/>
            <person name="Ament-Velasquez S.L."/>
            <person name="Kruys A."/>
            <person name="Hutchinson M.I."/>
            <person name="Powell A.J."/>
            <person name="Barry K."/>
            <person name="Miller A.N."/>
            <person name="Grigoriev I.V."/>
            <person name="Debuchy R."/>
            <person name="Gladieux P."/>
            <person name="Hiltunen Thoren M."/>
            <person name="Johannesson H."/>
        </authorList>
    </citation>
    <scope>NUCLEOTIDE SEQUENCE</scope>
    <source>
        <strain evidence="10">CBS 141.50</strain>
    </source>
</reference>
<dbReference type="InterPro" id="IPR026000">
    <property type="entry name" value="Apc5_dom"/>
</dbReference>
<evidence type="ECO:0000256" key="1">
    <source>
        <dbReference type="ARBA" id="ARBA00007450"/>
    </source>
</evidence>
<dbReference type="EMBL" id="MU853569">
    <property type="protein sequence ID" value="KAK4145423.1"/>
    <property type="molecule type" value="Genomic_DNA"/>
</dbReference>
<comment type="function">
    <text evidence="8">Component of the anaphase promoting complex/cyclosome (APC/C), a cell cycle-regulated E3 ubiquitin ligase that controls progression through mitosis and the G1 phase of the cell cycle. The APC/C complex acts by mediating ubiquitination and subsequent degradation of target proteins: it mainly mediates the formation of 'Lys-11'-linked polyubiquitin chains and, to a lower extent, the formation of 'Lys-48'- and 'Lys-63'-linked polyubiquitin chains. The APC/C complex catalyzes assembly of branched 'Lys-11'-/'Lys-48'-linked branched ubiquitin chains on target proteins.</text>
</comment>
<keyword evidence="6" id="KW-0131">Cell cycle</keyword>
<keyword evidence="5" id="KW-0833">Ubl conjugation pathway</keyword>
<dbReference type="GO" id="GO:0045842">
    <property type="term" value="P:positive regulation of mitotic metaphase/anaphase transition"/>
    <property type="evidence" value="ECO:0007669"/>
    <property type="project" value="TreeGrafter"/>
</dbReference>
<evidence type="ECO:0000313" key="10">
    <source>
        <dbReference type="EMBL" id="KAK4145423.1"/>
    </source>
</evidence>
<dbReference type="InterPro" id="IPR037679">
    <property type="entry name" value="Apc5"/>
</dbReference>
<evidence type="ECO:0000256" key="5">
    <source>
        <dbReference type="ARBA" id="ARBA00022786"/>
    </source>
</evidence>
<organism evidence="10 11">
    <name type="scientific">Dichotomopilus funicola</name>
    <dbReference type="NCBI Taxonomy" id="1934379"/>
    <lineage>
        <taxon>Eukaryota</taxon>
        <taxon>Fungi</taxon>
        <taxon>Dikarya</taxon>
        <taxon>Ascomycota</taxon>
        <taxon>Pezizomycotina</taxon>
        <taxon>Sordariomycetes</taxon>
        <taxon>Sordariomycetidae</taxon>
        <taxon>Sordariales</taxon>
        <taxon>Chaetomiaceae</taxon>
        <taxon>Dichotomopilus</taxon>
    </lineage>
</organism>
<protein>
    <recommendedName>
        <fullName evidence="2">Anaphase-promoting complex subunit 5</fullName>
    </recommendedName>
    <alternativeName>
        <fullName evidence="7">Cyclosome subunit 5</fullName>
    </alternativeName>
</protein>
<reference evidence="10" key="2">
    <citation type="submission" date="2023-05" db="EMBL/GenBank/DDBJ databases">
        <authorList>
            <consortium name="Lawrence Berkeley National Laboratory"/>
            <person name="Steindorff A."/>
            <person name="Hensen N."/>
            <person name="Bonometti L."/>
            <person name="Westerberg I."/>
            <person name="Brannstrom I.O."/>
            <person name="Guillou S."/>
            <person name="Cros-Aarteil S."/>
            <person name="Calhoun S."/>
            <person name="Haridas S."/>
            <person name="Kuo A."/>
            <person name="Mondo S."/>
            <person name="Pangilinan J."/>
            <person name="Riley R."/>
            <person name="Labutti K."/>
            <person name="Andreopoulos B."/>
            <person name="Lipzen A."/>
            <person name="Chen C."/>
            <person name="Yanf M."/>
            <person name="Daum C."/>
            <person name="Ng V."/>
            <person name="Clum A."/>
            <person name="Ohm R."/>
            <person name="Martin F."/>
            <person name="Silar P."/>
            <person name="Natvig D."/>
            <person name="Lalanne C."/>
            <person name="Gautier V."/>
            <person name="Ament-Velasquez S.L."/>
            <person name="Kruys A."/>
            <person name="Hutchinson M.I."/>
            <person name="Powell A.J."/>
            <person name="Barry K."/>
            <person name="Miller A.N."/>
            <person name="Grigoriev I.V."/>
            <person name="Debuchy R."/>
            <person name="Gladieux P."/>
            <person name="Thoren M.H."/>
            <person name="Johannesson H."/>
        </authorList>
    </citation>
    <scope>NUCLEOTIDE SEQUENCE</scope>
    <source>
        <strain evidence="10">CBS 141.50</strain>
    </source>
</reference>
<proteinExistence type="inferred from homology"/>
<feature type="domain" description="Anaphase-promoting complex subunit 5" evidence="9">
    <location>
        <begin position="297"/>
        <end position="383"/>
    </location>
</feature>
<gene>
    <name evidence="10" type="ORF">C8A04DRAFT_10696</name>
</gene>
<name>A0AAN6V5U4_9PEZI</name>
<dbReference type="GeneID" id="87813295"/>
<dbReference type="SUPFAM" id="SSF48452">
    <property type="entry name" value="TPR-like"/>
    <property type="match status" value="1"/>
</dbReference>
<comment type="similarity">
    <text evidence="1">Belongs to the APC5 family.</text>
</comment>
<dbReference type="GO" id="GO:0005680">
    <property type="term" value="C:anaphase-promoting complex"/>
    <property type="evidence" value="ECO:0007669"/>
    <property type="project" value="InterPro"/>
</dbReference>
<dbReference type="Pfam" id="PF12862">
    <property type="entry name" value="ANAPC5"/>
    <property type="match status" value="1"/>
</dbReference>
<dbReference type="GO" id="GO:0070979">
    <property type="term" value="P:protein K11-linked ubiquitination"/>
    <property type="evidence" value="ECO:0007669"/>
    <property type="project" value="TreeGrafter"/>
</dbReference>
<evidence type="ECO:0000256" key="7">
    <source>
        <dbReference type="ARBA" id="ARBA00031069"/>
    </source>
</evidence>
<evidence type="ECO:0000256" key="4">
    <source>
        <dbReference type="ARBA" id="ARBA00022776"/>
    </source>
</evidence>
<dbReference type="RefSeq" id="XP_062638794.1">
    <property type="nucleotide sequence ID" value="XM_062776682.1"/>
</dbReference>
<dbReference type="InterPro" id="IPR011990">
    <property type="entry name" value="TPR-like_helical_dom_sf"/>
</dbReference>
<comment type="caution">
    <text evidence="10">The sequence shown here is derived from an EMBL/GenBank/DDBJ whole genome shotgun (WGS) entry which is preliminary data.</text>
</comment>
<dbReference type="AlphaFoldDB" id="A0AAN6V5U4"/>
<evidence type="ECO:0000313" key="11">
    <source>
        <dbReference type="Proteomes" id="UP001302676"/>
    </source>
</evidence>
<dbReference type="Proteomes" id="UP001302676">
    <property type="component" value="Unassembled WGS sequence"/>
</dbReference>
<keyword evidence="3" id="KW-0132">Cell division</keyword>
<evidence type="ECO:0000256" key="8">
    <source>
        <dbReference type="ARBA" id="ARBA00045696"/>
    </source>
</evidence>
<dbReference type="GO" id="GO:0031145">
    <property type="term" value="P:anaphase-promoting complex-dependent catabolic process"/>
    <property type="evidence" value="ECO:0007669"/>
    <property type="project" value="TreeGrafter"/>
</dbReference>
<evidence type="ECO:0000259" key="9">
    <source>
        <dbReference type="Pfam" id="PF12862"/>
    </source>
</evidence>
<dbReference type="Gene3D" id="1.25.40.10">
    <property type="entry name" value="Tetratricopeptide repeat domain"/>
    <property type="match status" value="1"/>
</dbReference>